<proteinExistence type="predicted"/>
<keyword evidence="1" id="KW-0732">Signal</keyword>
<protein>
    <submittedName>
        <fullName evidence="2">Uncharacterized protein</fullName>
    </submittedName>
</protein>
<sequence length="133" mass="13722">MISACFQFLSNVLYLAVLIGTSLPLTPGVPGSGTSPNPIPGGISSLPITSGPFLARSHLLSIDNIPSTFPVPSSSTVIPTRFRGGFGNTSTATEGRRPMPKGSRCCGGGAPIFERAIIVDLVDSCICTEDSLI</sequence>
<keyword evidence="3" id="KW-1185">Reference proteome</keyword>
<evidence type="ECO:0000313" key="2">
    <source>
        <dbReference type="EMBL" id="KIK62090.1"/>
    </source>
</evidence>
<name>A0A0D0BEA3_9AGAR</name>
<reference evidence="2 3" key="1">
    <citation type="submission" date="2014-04" db="EMBL/GenBank/DDBJ databases">
        <title>Evolutionary Origins and Diversification of the Mycorrhizal Mutualists.</title>
        <authorList>
            <consortium name="DOE Joint Genome Institute"/>
            <consortium name="Mycorrhizal Genomics Consortium"/>
            <person name="Kohler A."/>
            <person name="Kuo A."/>
            <person name="Nagy L.G."/>
            <person name="Floudas D."/>
            <person name="Copeland A."/>
            <person name="Barry K.W."/>
            <person name="Cichocki N."/>
            <person name="Veneault-Fourrey C."/>
            <person name="LaButti K."/>
            <person name="Lindquist E.A."/>
            <person name="Lipzen A."/>
            <person name="Lundell T."/>
            <person name="Morin E."/>
            <person name="Murat C."/>
            <person name="Riley R."/>
            <person name="Ohm R."/>
            <person name="Sun H."/>
            <person name="Tunlid A."/>
            <person name="Henrissat B."/>
            <person name="Grigoriev I.V."/>
            <person name="Hibbett D.S."/>
            <person name="Martin F."/>
        </authorList>
    </citation>
    <scope>NUCLEOTIDE SEQUENCE [LARGE SCALE GENOMIC DNA]</scope>
    <source>
        <strain evidence="2 3">FD-317 M1</strain>
    </source>
</reference>
<organism evidence="2 3">
    <name type="scientific">Collybiopsis luxurians FD-317 M1</name>
    <dbReference type="NCBI Taxonomy" id="944289"/>
    <lineage>
        <taxon>Eukaryota</taxon>
        <taxon>Fungi</taxon>
        <taxon>Dikarya</taxon>
        <taxon>Basidiomycota</taxon>
        <taxon>Agaricomycotina</taxon>
        <taxon>Agaricomycetes</taxon>
        <taxon>Agaricomycetidae</taxon>
        <taxon>Agaricales</taxon>
        <taxon>Marasmiineae</taxon>
        <taxon>Omphalotaceae</taxon>
        <taxon>Collybiopsis</taxon>
        <taxon>Collybiopsis luxurians</taxon>
    </lineage>
</organism>
<feature type="chain" id="PRO_5002208030" evidence="1">
    <location>
        <begin position="25"/>
        <end position="133"/>
    </location>
</feature>
<dbReference type="HOGENOM" id="CLU_1906951_0_0_1"/>
<dbReference type="Proteomes" id="UP000053593">
    <property type="component" value="Unassembled WGS sequence"/>
</dbReference>
<accession>A0A0D0BEA3</accession>
<gene>
    <name evidence="2" type="ORF">GYMLUDRAFT_42527</name>
</gene>
<dbReference type="AlphaFoldDB" id="A0A0D0BEA3"/>
<dbReference type="EMBL" id="KN834769">
    <property type="protein sequence ID" value="KIK62090.1"/>
    <property type="molecule type" value="Genomic_DNA"/>
</dbReference>
<feature type="signal peptide" evidence="1">
    <location>
        <begin position="1"/>
        <end position="24"/>
    </location>
</feature>
<evidence type="ECO:0000313" key="3">
    <source>
        <dbReference type="Proteomes" id="UP000053593"/>
    </source>
</evidence>
<evidence type="ECO:0000256" key="1">
    <source>
        <dbReference type="SAM" id="SignalP"/>
    </source>
</evidence>